<dbReference type="InterPro" id="IPR001134">
    <property type="entry name" value="Netrin_domain"/>
</dbReference>
<evidence type="ECO:0000259" key="11">
    <source>
        <dbReference type="PROSITE" id="PS50189"/>
    </source>
</evidence>
<dbReference type="Pfam" id="PF01759">
    <property type="entry name" value="NTR"/>
    <property type="match status" value="1"/>
</dbReference>
<keyword evidence="13" id="KW-1185">Reference proteome</keyword>
<dbReference type="InterPro" id="IPR056863">
    <property type="entry name" value="LMN_ATRN_NET-like_EGF"/>
</dbReference>
<feature type="disulfide bond" evidence="8">
    <location>
        <begin position="165"/>
        <end position="182"/>
    </location>
</feature>
<dbReference type="AlphaFoldDB" id="A0A1V9XH83"/>
<dbReference type="GO" id="GO:0008045">
    <property type="term" value="P:motor neuron axon guidance"/>
    <property type="evidence" value="ECO:0007669"/>
    <property type="project" value="TreeGrafter"/>
</dbReference>
<dbReference type="InterPro" id="IPR008993">
    <property type="entry name" value="TIMP-like_OB-fold"/>
</dbReference>
<evidence type="ECO:0000256" key="3">
    <source>
        <dbReference type="ARBA" id="ARBA00022729"/>
    </source>
</evidence>
<comment type="caution">
    <text evidence="12">The sequence shown here is derived from an EMBL/GenBank/DDBJ whole genome shotgun (WGS) entry which is preliminary data.</text>
</comment>
<organism evidence="12 13">
    <name type="scientific">Tropilaelaps mercedesae</name>
    <dbReference type="NCBI Taxonomy" id="418985"/>
    <lineage>
        <taxon>Eukaryota</taxon>
        <taxon>Metazoa</taxon>
        <taxon>Ecdysozoa</taxon>
        <taxon>Arthropoda</taxon>
        <taxon>Chelicerata</taxon>
        <taxon>Arachnida</taxon>
        <taxon>Acari</taxon>
        <taxon>Parasitiformes</taxon>
        <taxon>Mesostigmata</taxon>
        <taxon>Gamasina</taxon>
        <taxon>Dermanyssoidea</taxon>
        <taxon>Laelapidae</taxon>
        <taxon>Tropilaelaps</taxon>
    </lineage>
</organism>
<evidence type="ECO:0000256" key="7">
    <source>
        <dbReference type="ARBA" id="ARBA00023292"/>
    </source>
</evidence>
<feature type="disulfide bond" evidence="8">
    <location>
        <begin position="184"/>
        <end position="193"/>
    </location>
</feature>
<evidence type="ECO:0000256" key="9">
    <source>
        <dbReference type="SAM" id="MobiDB-lite"/>
    </source>
</evidence>
<dbReference type="STRING" id="418985.A0A1V9XH83"/>
<dbReference type="GO" id="GO:0016358">
    <property type="term" value="P:dendrite development"/>
    <property type="evidence" value="ECO:0007669"/>
    <property type="project" value="TreeGrafter"/>
</dbReference>
<evidence type="ECO:0000313" key="13">
    <source>
        <dbReference type="Proteomes" id="UP000192247"/>
    </source>
</evidence>
<dbReference type="Gene3D" id="2.10.25.10">
    <property type="entry name" value="Laminin"/>
    <property type="match status" value="2"/>
</dbReference>
<dbReference type="InterPro" id="IPR002049">
    <property type="entry name" value="LE_dom"/>
</dbReference>
<feature type="disulfide bond" evidence="8">
    <location>
        <begin position="196"/>
        <end position="210"/>
    </location>
</feature>
<dbReference type="OrthoDB" id="5984158at2759"/>
<keyword evidence="3" id="KW-0732">Signal</keyword>
<dbReference type="InParanoid" id="A0A1V9XH83"/>
<dbReference type="Gene3D" id="2.40.50.120">
    <property type="match status" value="1"/>
</dbReference>
<evidence type="ECO:0000256" key="2">
    <source>
        <dbReference type="ARBA" id="ARBA00022525"/>
    </source>
</evidence>
<evidence type="ECO:0000256" key="5">
    <source>
        <dbReference type="ARBA" id="ARBA00023157"/>
    </source>
</evidence>
<dbReference type="PANTHER" id="PTHR10574:SF365">
    <property type="entry name" value="NETRIN-A-RELATED"/>
    <property type="match status" value="1"/>
</dbReference>
<protein>
    <submittedName>
        <fullName evidence="12">Netrin-1-like</fullName>
    </submittedName>
</protein>
<feature type="region of interest" description="Disordered" evidence="9">
    <location>
        <begin position="222"/>
        <end position="245"/>
    </location>
</feature>
<gene>
    <name evidence="12" type="ORF">BIW11_10194</name>
</gene>
<feature type="domain" description="Laminin EGF-like" evidence="10">
    <location>
        <begin position="163"/>
        <end position="212"/>
    </location>
</feature>
<evidence type="ECO:0000256" key="1">
    <source>
        <dbReference type="ARBA" id="ARBA00004613"/>
    </source>
</evidence>
<keyword evidence="5 8" id="KW-1015">Disulfide bond</keyword>
<sequence>MELKKELLTKEQRRQTLRLDFDSFWLHFDLIRISSAVSTNALTNASPDTPIRRSTVVVVFRSVTLRTDSRGQQNTSDEVLSDRLVGVDERRAAVHEWSACQCHGHSRACRFNMELYKLSGFRSGGVCVKCRHNTAGRYCHNCREGYYRDTTLPATHRRACKVCECHPVGSLGRTCNMTTGQCQCKDGVTGLTCNRCQKGYQQSRSPIAPCVRMQQFEEPPTIVADRPAEDDDYDDVDNDFEDSEEDEDECPRCLQELTFSVFCKRDFAIRATIQSRETFGSWVRFSIEVNKVFKGGPHKLRRGVEHLWIPSADLKCRCPHIKTKSTYIILGAMQMHGGRLSPTADPDGFIKETEELLEKTVRKMARKRRRCSNVK</sequence>
<dbReference type="InterPro" id="IPR050440">
    <property type="entry name" value="Laminin/Netrin_ECM"/>
</dbReference>
<dbReference type="SUPFAM" id="SSF50242">
    <property type="entry name" value="TIMP-like"/>
    <property type="match status" value="1"/>
</dbReference>
<dbReference type="SUPFAM" id="SSF57196">
    <property type="entry name" value="EGF/Laminin"/>
    <property type="match status" value="2"/>
</dbReference>
<feature type="compositionally biased region" description="Acidic residues" evidence="9">
    <location>
        <begin position="228"/>
        <end position="245"/>
    </location>
</feature>
<proteinExistence type="predicted"/>
<dbReference type="GO" id="GO:0009887">
    <property type="term" value="P:animal organ morphogenesis"/>
    <property type="evidence" value="ECO:0007669"/>
    <property type="project" value="TreeGrafter"/>
</dbReference>
<evidence type="ECO:0000313" key="12">
    <source>
        <dbReference type="EMBL" id="OQR72738.1"/>
    </source>
</evidence>
<dbReference type="Proteomes" id="UP000192247">
    <property type="component" value="Unassembled WGS sequence"/>
</dbReference>
<evidence type="ECO:0000259" key="10">
    <source>
        <dbReference type="PROSITE" id="PS50027"/>
    </source>
</evidence>
<dbReference type="Pfam" id="PF00053">
    <property type="entry name" value="EGF_laminin"/>
    <property type="match status" value="1"/>
</dbReference>
<dbReference type="PROSITE" id="PS50027">
    <property type="entry name" value="EGF_LAM_2"/>
    <property type="match status" value="1"/>
</dbReference>
<dbReference type="GO" id="GO:0009888">
    <property type="term" value="P:tissue development"/>
    <property type="evidence" value="ECO:0007669"/>
    <property type="project" value="TreeGrafter"/>
</dbReference>
<evidence type="ECO:0000256" key="4">
    <source>
        <dbReference type="ARBA" id="ARBA00022737"/>
    </source>
</evidence>
<dbReference type="GO" id="GO:0005576">
    <property type="term" value="C:extracellular region"/>
    <property type="evidence" value="ECO:0007669"/>
    <property type="project" value="UniProtKB-SubCell"/>
</dbReference>
<dbReference type="PROSITE" id="PS50189">
    <property type="entry name" value="NTR"/>
    <property type="match status" value="1"/>
</dbReference>
<dbReference type="PROSITE" id="PS01248">
    <property type="entry name" value="EGF_LAM_1"/>
    <property type="match status" value="2"/>
</dbReference>
<dbReference type="InterPro" id="IPR018933">
    <property type="entry name" value="Netrin_module_non-TIMP"/>
</dbReference>
<keyword evidence="7 8" id="KW-0424">Laminin EGF-like domain</keyword>
<keyword evidence="4" id="KW-0677">Repeat</keyword>
<keyword evidence="2" id="KW-0964">Secreted</keyword>
<dbReference type="Pfam" id="PF24973">
    <property type="entry name" value="EGF_LMN_ATRN"/>
    <property type="match status" value="1"/>
</dbReference>
<accession>A0A1V9XH83</accession>
<evidence type="ECO:0000256" key="8">
    <source>
        <dbReference type="PROSITE-ProRule" id="PRU00460"/>
    </source>
</evidence>
<feature type="domain" description="NTR" evidence="11">
    <location>
        <begin position="250"/>
        <end position="371"/>
    </location>
</feature>
<dbReference type="SMART" id="SM00643">
    <property type="entry name" value="C345C"/>
    <property type="match status" value="1"/>
</dbReference>
<keyword evidence="6" id="KW-0325">Glycoprotein</keyword>
<reference evidence="12 13" key="1">
    <citation type="journal article" date="2017" name="Gigascience">
        <title>Draft genome of the honey bee ectoparasitic mite, Tropilaelaps mercedesae, is shaped by the parasitic life history.</title>
        <authorList>
            <person name="Dong X."/>
            <person name="Armstrong S.D."/>
            <person name="Xia D."/>
            <person name="Makepeace B.L."/>
            <person name="Darby A.C."/>
            <person name="Kadowaki T."/>
        </authorList>
    </citation>
    <scope>NUCLEOTIDE SEQUENCE [LARGE SCALE GENOMIC DNA]</scope>
    <source>
        <strain evidence="12">Wuxi-XJTLU</strain>
    </source>
</reference>
<dbReference type="CDD" id="cd00055">
    <property type="entry name" value="EGF_Lam"/>
    <property type="match status" value="2"/>
</dbReference>
<dbReference type="PANTHER" id="PTHR10574">
    <property type="entry name" value="NETRIN/LAMININ-RELATED"/>
    <property type="match status" value="1"/>
</dbReference>
<dbReference type="FunFam" id="2.10.25.10:FF:000048">
    <property type="entry name" value="Netrin 3"/>
    <property type="match status" value="1"/>
</dbReference>
<dbReference type="EMBL" id="MNPL01011143">
    <property type="protein sequence ID" value="OQR72738.1"/>
    <property type="molecule type" value="Genomic_DNA"/>
</dbReference>
<dbReference type="GO" id="GO:0005604">
    <property type="term" value="C:basement membrane"/>
    <property type="evidence" value="ECO:0007669"/>
    <property type="project" value="TreeGrafter"/>
</dbReference>
<name>A0A1V9XH83_9ACAR</name>
<feature type="disulfide bond" evidence="8">
    <location>
        <begin position="163"/>
        <end position="175"/>
    </location>
</feature>
<dbReference type="SMART" id="SM00180">
    <property type="entry name" value="EGF_Lam"/>
    <property type="match status" value="2"/>
</dbReference>
<evidence type="ECO:0000256" key="6">
    <source>
        <dbReference type="ARBA" id="ARBA00023180"/>
    </source>
</evidence>
<comment type="subcellular location">
    <subcellularLocation>
        <location evidence="1">Secreted</location>
    </subcellularLocation>
</comment>